<evidence type="ECO:0000256" key="4">
    <source>
        <dbReference type="ARBA" id="ARBA00022932"/>
    </source>
</evidence>
<keyword evidence="2" id="KW-0548">Nucleotidyltransferase</keyword>
<organism evidence="6">
    <name type="scientific">Thermotoga sp. TBXY761</name>
    <dbReference type="NCBI Taxonomy" id="1244084"/>
    <lineage>
        <taxon>Bacteria</taxon>
        <taxon>Thermotogati</taxon>
        <taxon>Thermotogota</taxon>
        <taxon>Thermotogae</taxon>
        <taxon>Thermotogales</taxon>
        <taxon>Thermotogaceae</taxon>
        <taxon>Thermotoga</taxon>
    </lineage>
</organism>
<name>A0A0B5GQE2_9THEM</name>
<evidence type="ECO:0000259" key="5">
    <source>
        <dbReference type="Pfam" id="PF06144"/>
    </source>
</evidence>
<protein>
    <submittedName>
        <fullName evidence="6">DNA polymerase III subunit delta</fullName>
    </submittedName>
</protein>
<dbReference type="PANTHER" id="PTHR34388:SF1">
    <property type="entry name" value="DNA POLYMERASE III SUBUNIT DELTA"/>
    <property type="match status" value="1"/>
</dbReference>
<dbReference type="AlphaFoldDB" id="A0A0B5GQE2"/>
<dbReference type="InterPro" id="IPR027417">
    <property type="entry name" value="P-loop_NTPase"/>
</dbReference>
<dbReference type="EMBL" id="KP239990">
    <property type="protein sequence ID" value="AJF34542.1"/>
    <property type="molecule type" value="Genomic_DNA"/>
</dbReference>
<feature type="domain" description="DNA polymerase III delta N-terminal" evidence="5">
    <location>
        <begin position="18"/>
        <end position="101"/>
    </location>
</feature>
<dbReference type="GO" id="GO:0003887">
    <property type="term" value="F:DNA-directed DNA polymerase activity"/>
    <property type="evidence" value="ECO:0007669"/>
    <property type="project" value="UniProtKB-KW"/>
</dbReference>
<keyword evidence="1" id="KW-0808">Transferase</keyword>
<dbReference type="SUPFAM" id="SSF52540">
    <property type="entry name" value="P-loop containing nucleoside triphosphate hydrolases"/>
    <property type="match status" value="1"/>
</dbReference>
<dbReference type="CDD" id="cd18138">
    <property type="entry name" value="HLD_clamp_pol_III_delta"/>
    <property type="match status" value="1"/>
</dbReference>
<dbReference type="GO" id="GO:0009360">
    <property type="term" value="C:DNA polymerase III complex"/>
    <property type="evidence" value="ECO:0007669"/>
    <property type="project" value="InterPro"/>
</dbReference>
<dbReference type="InterPro" id="IPR005790">
    <property type="entry name" value="DNA_polIII_delta"/>
</dbReference>
<dbReference type="Gene3D" id="3.40.50.300">
    <property type="entry name" value="P-loop containing nucleotide triphosphate hydrolases"/>
    <property type="match status" value="1"/>
</dbReference>
<dbReference type="GO" id="GO:0003677">
    <property type="term" value="F:DNA binding"/>
    <property type="evidence" value="ECO:0007669"/>
    <property type="project" value="InterPro"/>
</dbReference>
<dbReference type="NCBIfam" id="TIGR01128">
    <property type="entry name" value="holA"/>
    <property type="match status" value="1"/>
</dbReference>
<dbReference type="PANTHER" id="PTHR34388">
    <property type="entry name" value="DNA POLYMERASE III SUBUNIT DELTA"/>
    <property type="match status" value="1"/>
</dbReference>
<dbReference type="Gene3D" id="1.20.272.10">
    <property type="match status" value="1"/>
</dbReference>
<evidence type="ECO:0000256" key="1">
    <source>
        <dbReference type="ARBA" id="ARBA00022679"/>
    </source>
</evidence>
<evidence type="ECO:0000256" key="3">
    <source>
        <dbReference type="ARBA" id="ARBA00022705"/>
    </source>
</evidence>
<keyword evidence="4" id="KW-0239">DNA-directed DNA polymerase</keyword>
<dbReference type="Pfam" id="PF06144">
    <property type="entry name" value="DNA_pol3_delta"/>
    <property type="match status" value="1"/>
</dbReference>
<keyword evidence="3" id="KW-0235">DNA replication</keyword>
<reference evidence="6" key="1">
    <citation type="journal article" date="2014" name="ISME J.">
        <title>Evidence for extensive gene flow and Thermotoga subpopulations in subsurface and marine environments.</title>
        <authorList>
            <person name="Nesbo C.L."/>
            <person name="S Swithers K."/>
            <person name="Dahle H."/>
            <person name="Haverkamp T.H."/>
            <person name="Birkeland N.K."/>
            <person name="Sokolova T."/>
            <person name="Kublanov I."/>
            <person name="Zhaxybayeva O."/>
        </authorList>
    </citation>
    <scope>NUCLEOTIDE SEQUENCE</scope>
    <source>
        <strain evidence="6">TBXY761</strain>
    </source>
</reference>
<dbReference type="GO" id="GO:0006261">
    <property type="term" value="P:DNA-templated DNA replication"/>
    <property type="evidence" value="ECO:0007669"/>
    <property type="project" value="TreeGrafter"/>
</dbReference>
<evidence type="ECO:0000313" key="6">
    <source>
        <dbReference type="EMBL" id="AJF34542.1"/>
    </source>
</evidence>
<accession>A0A0B5GQE2</accession>
<dbReference type="InterPro" id="IPR010372">
    <property type="entry name" value="DNA_pol3_delta_N"/>
</dbReference>
<evidence type="ECO:0000256" key="2">
    <source>
        <dbReference type="ARBA" id="ARBA00022695"/>
    </source>
</evidence>
<sequence>MTMRGDCMPVTFLTGTAETQKEELIKKLLKDGNVEYIRIHPEDPDKIDFIRSLLRTKTIFSNKTIIDIVNFDEWKAQEQKRLVELLKNVPEDVHIFIRSQKTGGKGVALELPKPWETDKWLEWIEKRFRENGLLIDKDALQLFFSKVGTNDLIIEREIEKLKAYSEDKKITVEDVEEVVFTYQTPGYDDFCFAVSEGKRKIAHSLLSQLWKTTEPVVIATVLANHFLDLFKILVLVTKKRYYTWPDVSRVSKELGIPVPRVARFLGFSFKTWKFKVINHLLYYDVKKVRKILRDLYDLDRVVKSEEDPKPFFHEFIEEVALDVYSLQRDEE</sequence>
<proteinExistence type="predicted"/>
<dbReference type="Gene3D" id="1.10.8.60">
    <property type="match status" value="1"/>
</dbReference>